<evidence type="ECO:0000259" key="1">
    <source>
        <dbReference type="Pfam" id="PF18803"/>
    </source>
</evidence>
<gene>
    <name evidence="2" type="ORF">F5878DRAFT_502469</name>
</gene>
<reference evidence="2" key="1">
    <citation type="submission" date="2022-08" db="EMBL/GenBank/DDBJ databases">
        <authorList>
            <consortium name="DOE Joint Genome Institute"/>
            <person name="Min B."/>
            <person name="Riley R."/>
            <person name="Sierra-Patev S."/>
            <person name="Naranjo-Ortiz M."/>
            <person name="Looney B."/>
            <person name="Konkel Z."/>
            <person name="Slot J.C."/>
            <person name="Sakamoto Y."/>
            <person name="Steenwyk J.L."/>
            <person name="Rokas A."/>
            <person name="Carro J."/>
            <person name="Camarero S."/>
            <person name="Ferreira P."/>
            <person name="Molpeceres G."/>
            <person name="Ruiz-Duenas F.J."/>
            <person name="Serrano A."/>
            <person name="Henrissat B."/>
            <person name="Drula E."/>
            <person name="Hughes K.W."/>
            <person name="Mata J.L."/>
            <person name="Ishikawa N.K."/>
            <person name="Vargas-Isla R."/>
            <person name="Ushijima S."/>
            <person name="Smith C.A."/>
            <person name="Ahrendt S."/>
            <person name="Andreopoulos W."/>
            <person name="He G."/>
            <person name="Labutti K."/>
            <person name="Lipzen A."/>
            <person name="Ng V."/>
            <person name="Sandor L."/>
            <person name="Barry K."/>
            <person name="Martinez A.T."/>
            <person name="Xiao Y."/>
            <person name="Gibbons J.G."/>
            <person name="Terashima K."/>
            <person name="Hibbett D.S."/>
            <person name="Grigoriev I.V."/>
        </authorList>
    </citation>
    <scope>NUCLEOTIDE SEQUENCE</scope>
    <source>
        <strain evidence="2">TFB9207</strain>
    </source>
</reference>
<feature type="non-terminal residue" evidence="2">
    <location>
        <position position="1"/>
    </location>
</feature>
<dbReference type="Pfam" id="PF18803">
    <property type="entry name" value="CxC2"/>
    <property type="match status" value="1"/>
</dbReference>
<accession>A0AA38U2V9</accession>
<dbReference type="InterPro" id="IPR041457">
    <property type="entry name" value="CxC2_KDZ-assoc"/>
</dbReference>
<feature type="domain" description="CxC2-like cysteine cluster KDZ transposase-associated" evidence="1">
    <location>
        <begin position="42"/>
        <end position="110"/>
    </location>
</feature>
<proteinExistence type="predicted"/>
<comment type="caution">
    <text evidence="2">The sequence shown here is derived from an EMBL/GenBank/DDBJ whole genome shotgun (WGS) entry which is preliminary data.</text>
</comment>
<name>A0AA38U2V9_9AGAR</name>
<organism evidence="2 3">
    <name type="scientific">Lentinula raphanica</name>
    <dbReference type="NCBI Taxonomy" id="153919"/>
    <lineage>
        <taxon>Eukaryota</taxon>
        <taxon>Fungi</taxon>
        <taxon>Dikarya</taxon>
        <taxon>Basidiomycota</taxon>
        <taxon>Agaricomycotina</taxon>
        <taxon>Agaricomycetes</taxon>
        <taxon>Agaricomycetidae</taxon>
        <taxon>Agaricales</taxon>
        <taxon>Marasmiineae</taxon>
        <taxon>Omphalotaceae</taxon>
        <taxon>Lentinula</taxon>
    </lineage>
</organism>
<protein>
    <recommendedName>
        <fullName evidence="1">CxC2-like cysteine cluster KDZ transposase-associated domain-containing protein</fullName>
    </recommendedName>
</protein>
<feature type="non-terminal residue" evidence="2">
    <location>
        <position position="173"/>
    </location>
</feature>
<evidence type="ECO:0000313" key="3">
    <source>
        <dbReference type="Proteomes" id="UP001163846"/>
    </source>
</evidence>
<keyword evidence="3" id="KW-1185">Reference proteome</keyword>
<sequence length="173" mass="20231">KRLKQWERWTLEILPLIVPHYLDLQHRTRSLRETAALQVETQGCQCCQSPRKLTIWVVRFSKIEQVELWASDCSKAAVQLIRSGLFPCSPIFPTLAVDIRVLDFVRRLFLRIAPNYTAWCTAAIDFLAAQGYRLPGEDPLRQRFANALQWFMSLHDKVNTQIDRVLQHSRQEI</sequence>
<dbReference type="Proteomes" id="UP001163846">
    <property type="component" value="Unassembled WGS sequence"/>
</dbReference>
<dbReference type="EMBL" id="MU807528">
    <property type="protein sequence ID" value="KAJ3831374.1"/>
    <property type="molecule type" value="Genomic_DNA"/>
</dbReference>
<evidence type="ECO:0000313" key="2">
    <source>
        <dbReference type="EMBL" id="KAJ3831374.1"/>
    </source>
</evidence>
<dbReference type="AlphaFoldDB" id="A0AA38U2V9"/>